<dbReference type="NCBIfam" id="NF008439">
    <property type="entry name" value="PRK11282.1"/>
    <property type="match status" value="1"/>
</dbReference>
<dbReference type="InterPro" id="IPR016166">
    <property type="entry name" value="FAD-bd_PCMH"/>
</dbReference>
<dbReference type="Proteomes" id="UP000000647">
    <property type="component" value="Chromosome"/>
</dbReference>
<dbReference type="InterPro" id="IPR016169">
    <property type="entry name" value="FAD-bd_PCMH_sub2"/>
</dbReference>
<dbReference type="SUPFAM" id="SSF56176">
    <property type="entry name" value="FAD-binding/transporter-associated domain-like"/>
    <property type="match status" value="1"/>
</dbReference>
<dbReference type="PROSITE" id="PS51387">
    <property type="entry name" value="FAD_PCMH"/>
    <property type="match status" value="1"/>
</dbReference>
<evidence type="ECO:0000259" key="3">
    <source>
        <dbReference type="PROSITE" id="PS51387"/>
    </source>
</evidence>
<dbReference type="GO" id="GO:0003824">
    <property type="term" value="F:catalytic activity"/>
    <property type="evidence" value="ECO:0007669"/>
    <property type="project" value="InterPro"/>
</dbReference>
<keyword evidence="1" id="KW-0285">Flavoprotein</keyword>
<sequence length="362" mass="37840">MNQPGAQADPWDDTEALRARVAAAAAAGQPLSPRGSGSKAFYGNPGRGEALDLTGHRGVIRYQPTELMVTVRSGTPLGELEATLAAEGQMLPFEPPRFAGGGTVGGAVASGLAGPGRPFRGAVRDALLGVRVINGRGEVLRFGGEVVKNVAGYDLSRPMAGALGTLGVLLDVSLKVIPQPVAEATRTLEIAPESIWQRVHAAQAAGCPITGAVHDGERLHLRLSGAEEGVRAATRHLGGDTPEDGDAFWSALRDHTLAFFADTGVPLWRLALPPAQPLPELPGGHLLDWAGQQLWLRSDAPAARVRAAAEAVGGHATRWRGADTATPAFHPPSAGVARLNRQLKQALDPHHILNPGRFAPEL</sequence>
<dbReference type="STRING" id="349124.Hhal_0222"/>
<dbReference type="InterPro" id="IPR006094">
    <property type="entry name" value="Oxid_FAD_bind_N"/>
</dbReference>
<dbReference type="Gene3D" id="1.10.45.10">
    <property type="entry name" value="Vanillyl-alcohol Oxidase, Chain A, domain 4"/>
    <property type="match status" value="1"/>
</dbReference>
<evidence type="ECO:0000313" key="5">
    <source>
        <dbReference type="Proteomes" id="UP000000647"/>
    </source>
</evidence>
<dbReference type="AlphaFoldDB" id="A1WTK4"/>
<proteinExistence type="predicted"/>
<reference evidence="4 5" key="2">
    <citation type="journal article" date="2013" name="Stand. Genomic Sci.">
        <title>Complete genome sequence of Halorhodospira halophila SL1.</title>
        <authorList>
            <person name="Challacombe J.F."/>
            <person name="Majid S."/>
            <person name="Deole R."/>
            <person name="Brettin T.S."/>
            <person name="Bruce D."/>
            <person name="Delano S.F."/>
            <person name="Detter J.C."/>
            <person name="Gleasner C.D."/>
            <person name="Han C.S."/>
            <person name="Misra M."/>
            <person name="Reitenga K.G."/>
            <person name="Mikhailova N."/>
            <person name="Woyke T."/>
            <person name="Pitluck S."/>
            <person name="Nolan M."/>
            <person name="Land M.L."/>
            <person name="Saunders E."/>
            <person name="Tapia R."/>
            <person name="Lapidus A."/>
            <person name="Ivanova N."/>
            <person name="Hoff W.D."/>
        </authorList>
    </citation>
    <scope>NUCLEOTIDE SEQUENCE [LARGE SCALE GENOMIC DNA]</scope>
    <source>
        <strain evidence="5">DSM 244 / SL1</strain>
    </source>
</reference>
<dbReference type="SUPFAM" id="SSF55103">
    <property type="entry name" value="FAD-linked oxidases, C-terminal domain"/>
    <property type="match status" value="1"/>
</dbReference>
<dbReference type="eggNOG" id="COG0277">
    <property type="taxonomic scope" value="Bacteria"/>
</dbReference>
<dbReference type="InterPro" id="IPR036318">
    <property type="entry name" value="FAD-bd_PCMH-like_sf"/>
</dbReference>
<reference evidence="5" key="1">
    <citation type="submission" date="2006-12" db="EMBL/GenBank/DDBJ databases">
        <title>Complete sequence of Halorhodospira halophila SL1.</title>
        <authorList>
            <consortium name="US DOE Joint Genome Institute"/>
            <person name="Copeland A."/>
            <person name="Lucas S."/>
            <person name="Lapidus A."/>
            <person name="Barry K."/>
            <person name="Detter J.C."/>
            <person name="Glavina del Rio T."/>
            <person name="Hammon N."/>
            <person name="Israni S."/>
            <person name="Dalin E."/>
            <person name="Tice H."/>
            <person name="Pitluck S."/>
            <person name="Saunders E."/>
            <person name="Brettin T."/>
            <person name="Bruce D."/>
            <person name="Han C."/>
            <person name="Tapia R."/>
            <person name="Schmutz J."/>
            <person name="Larimer F."/>
            <person name="Land M."/>
            <person name="Hauser L."/>
            <person name="Kyrpides N."/>
            <person name="Mikhailova N."/>
            <person name="Hoff W."/>
            <person name="Richardson P."/>
        </authorList>
    </citation>
    <scope>NUCLEOTIDE SEQUENCE [LARGE SCALE GENOMIC DNA]</scope>
    <source>
        <strain evidence="5">DSM 244 / SL1</strain>
    </source>
</reference>
<protein>
    <submittedName>
        <fullName evidence="4">FAD linked oxidase domain protein</fullName>
    </submittedName>
</protein>
<dbReference type="InterPro" id="IPR016164">
    <property type="entry name" value="FAD-linked_Oxase-like_C"/>
</dbReference>
<keyword evidence="5" id="KW-1185">Reference proteome</keyword>
<dbReference type="Gene3D" id="3.30.465.10">
    <property type="match status" value="1"/>
</dbReference>
<dbReference type="GO" id="GO:0071949">
    <property type="term" value="F:FAD binding"/>
    <property type="evidence" value="ECO:0007669"/>
    <property type="project" value="InterPro"/>
</dbReference>
<organism evidence="4 5">
    <name type="scientific">Halorhodospira halophila (strain DSM 244 / SL1)</name>
    <name type="common">Ectothiorhodospira halophila (strain DSM 244 / SL1)</name>
    <dbReference type="NCBI Taxonomy" id="349124"/>
    <lineage>
        <taxon>Bacteria</taxon>
        <taxon>Pseudomonadati</taxon>
        <taxon>Pseudomonadota</taxon>
        <taxon>Gammaproteobacteria</taxon>
        <taxon>Chromatiales</taxon>
        <taxon>Ectothiorhodospiraceae</taxon>
        <taxon>Halorhodospira</taxon>
    </lineage>
</organism>
<evidence type="ECO:0000256" key="2">
    <source>
        <dbReference type="ARBA" id="ARBA00022827"/>
    </source>
</evidence>
<dbReference type="RefSeq" id="WP_011813039.1">
    <property type="nucleotide sequence ID" value="NC_008789.1"/>
</dbReference>
<dbReference type="HOGENOM" id="CLU_017779_0_0_6"/>
<keyword evidence="2" id="KW-0274">FAD</keyword>
<accession>A1WTK4</accession>
<evidence type="ECO:0000313" key="4">
    <source>
        <dbReference type="EMBL" id="ABM61016.1"/>
    </source>
</evidence>
<feature type="domain" description="FAD-binding PCMH-type" evidence="3">
    <location>
        <begin position="1"/>
        <end position="179"/>
    </location>
</feature>
<dbReference type="PANTHER" id="PTHR11748:SF103">
    <property type="entry name" value="GLYCOLATE OXIDASE SUBUNIT GLCE"/>
    <property type="match status" value="1"/>
</dbReference>
<dbReference type="KEGG" id="hha:Hhal_0222"/>
<dbReference type="InterPro" id="IPR016171">
    <property type="entry name" value="Vanillyl_alc_oxidase_C-sub2"/>
</dbReference>
<dbReference type="OrthoDB" id="9811557at2"/>
<dbReference type="PANTHER" id="PTHR11748">
    <property type="entry name" value="D-LACTATE DEHYDROGENASE"/>
    <property type="match status" value="1"/>
</dbReference>
<evidence type="ECO:0000256" key="1">
    <source>
        <dbReference type="ARBA" id="ARBA00022630"/>
    </source>
</evidence>
<dbReference type="Pfam" id="PF01565">
    <property type="entry name" value="FAD_binding_4"/>
    <property type="match status" value="1"/>
</dbReference>
<gene>
    <name evidence="4" type="ordered locus">Hhal_0222</name>
</gene>
<dbReference type="EMBL" id="CP000544">
    <property type="protein sequence ID" value="ABM61016.1"/>
    <property type="molecule type" value="Genomic_DNA"/>
</dbReference>
<name>A1WTK4_HALHL</name>